<keyword evidence="4 10" id="KW-0808">Transferase</keyword>
<name>A0A6J4R469_9ACTN</name>
<dbReference type="GO" id="GO:0046654">
    <property type="term" value="P:tetrahydrofolate biosynthetic process"/>
    <property type="evidence" value="ECO:0007669"/>
    <property type="project" value="UniProtKB-UniPathway"/>
</dbReference>
<evidence type="ECO:0000256" key="6">
    <source>
        <dbReference type="ARBA" id="ARBA00022777"/>
    </source>
</evidence>
<proteinExistence type="predicted"/>
<dbReference type="GO" id="GO:0005524">
    <property type="term" value="F:ATP binding"/>
    <property type="evidence" value="ECO:0007669"/>
    <property type="project" value="UniProtKB-KW"/>
</dbReference>
<dbReference type="GO" id="GO:0016301">
    <property type="term" value="F:kinase activity"/>
    <property type="evidence" value="ECO:0007669"/>
    <property type="project" value="UniProtKB-KW"/>
</dbReference>
<evidence type="ECO:0000256" key="2">
    <source>
        <dbReference type="ARBA" id="ARBA00005051"/>
    </source>
</evidence>
<dbReference type="Pfam" id="PF01288">
    <property type="entry name" value="HPPK"/>
    <property type="match status" value="1"/>
</dbReference>
<dbReference type="SUPFAM" id="SSF55083">
    <property type="entry name" value="6-hydroxymethyl-7,8-dihydropterin pyrophosphokinase, HPPK"/>
    <property type="match status" value="1"/>
</dbReference>
<dbReference type="UniPathway" id="UPA00077">
    <property type="reaction ID" value="UER00155"/>
</dbReference>
<dbReference type="InterPro" id="IPR000550">
    <property type="entry name" value="Hppk"/>
</dbReference>
<keyword evidence="6 10" id="KW-0418">Kinase</keyword>
<evidence type="ECO:0000256" key="3">
    <source>
        <dbReference type="ARBA" id="ARBA00013253"/>
    </source>
</evidence>
<protein>
    <recommendedName>
        <fullName evidence="3">2-amino-4-hydroxy-6-hydroxymethyldihydropteridine diphosphokinase</fullName>
        <ecNumber evidence="3">2.7.6.3</ecNumber>
    </recommendedName>
</protein>
<evidence type="ECO:0000256" key="5">
    <source>
        <dbReference type="ARBA" id="ARBA00022741"/>
    </source>
</evidence>
<accession>A0A6J4R469</accession>
<dbReference type="CDD" id="cd00483">
    <property type="entry name" value="HPPK"/>
    <property type="match status" value="1"/>
</dbReference>
<evidence type="ECO:0000313" key="10">
    <source>
        <dbReference type="EMBL" id="CAA9462292.1"/>
    </source>
</evidence>
<evidence type="ECO:0000256" key="1">
    <source>
        <dbReference type="ARBA" id="ARBA00000198"/>
    </source>
</evidence>
<evidence type="ECO:0000256" key="8">
    <source>
        <dbReference type="ARBA" id="ARBA00022909"/>
    </source>
</evidence>
<dbReference type="NCBIfam" id="TIGR01498">
    <property type="entry name" value="folK"/>
    <property type="match status" value="1"/>
</dbReference>
<feature type="domain" description="7,8-dihydro-6-hydroxymethylpterin-pyrophosphokinase" evidence="9">
    <location>
        <begin position="5"/>
        <end position="133"/>
    </location>
</feature>
<comment type="catalytic activity">
    <reaction evidence="1">
        <text>6-hydroxymethyl-7,8-dihydropterin + ATP = (7,8-dihydropterin-6-yl)methyl diphosphate + AMP + H(+)</text>
        <dbReference type="Rhea" id="RHEA:11412"/>
        <dbReference type="ChEBI" id="CHEBI:15378"/>
        <dbReference type="ChEBI" id="CHEBI:30616"/>
        <dbReference type="ChEBI" id="CHEBI:44841"/>
        <dbReference type="ChEBI" id="CHEBI:72950"/>
        <dbReference type="ChEBI" id="CHEBI:456215"/>
        <dbReference type="EC" id="2.7.6.3"/>
    </reaction>
</comment>
<evidence type="ECO:0000256" key="4">
    <source>
        <dbReference type="ARBA" id="ARBA00022679"/>
    </source>
</evidence>
<reference evidence="10" key="1">
    <citation type="submission" date="2020-02" db="EMBL/GenBank/DDBJ databases">
        <authorList>
            <person name="Meier V. D."/>
        </authorList>
    </citation>
    <scope>NUCLEOTIDE SEQUENCE</scope>
    <source>
        <strain evidence="10">AVDCRST_MAG25</strain>
    </source>
</reference>
<dbReference type="EC" id="2.7.6.3" evidence="3"/>
<evidence type="ECO:0000259" key="9">
    <source>
        <dbReference type="Pfam" id="PF01288"/>
    </source>
</evidence>
<keyword evidence="8" id="KW-0289">Folate biosynthesis</keyword>
<sequence>MKRAFLSLGSNLGDRLGYLRAAVGAVGRGALVEVRGISKVYETEPVEVEAAQPDYLNCVVEIGYGASALELLRFCQGIEAALGRDRKGEKLPRTVDIDILVFGEEVLEGPSLVVPHPGLGRPFNLRGLVDLDPDLYIPGRGTVGELLEGISLEGVVEYGEEIRAC</sequence>
<organism evidence="10">
    <name type="scientific">uncultured Rubrobacteraceae bacterium</name>
    <dbReference type="NCBI Taxonomy" id="349277"/>
    <lineage>
        <taxon>Bacteria</taxon>
        <taxon>Bacillati</taxon>
        <taxon>Actinomycetota</taxon>
        <taxon>Rubrobacteria</taxon>
        <taxon>Rubrobacterales</taxon>
        <taxon>Rubrobacteraceae</taxon>
        <taxon>environmental samples</taxon>
    </lineage>
</organism>
<dbReference type="PANTHER" id="PTHR43071">
    <property type="entry name" value="2-AMINO-4-HYDROXY-6-HYDROXYMETHYLDIHYDROPTERIDINE PYROPHOSPHOKINASE"/>
    <property type="match status" value="1"/>
</dbReference>
<dbReference type="InterPro" id="IPR035907">
    <property type="entry name" value="Hppk_sf"/>
</dbReference>
<dbReference type="PANTHER" id="PTHR43071:SF1">
    <property type="entry name" value="2-AMINO-4-HYDROXY-6-HYDROXYMETHYLDIHYDROPTERIDINE PYROPHOSPHOKINASE"/>
    <property type="match status" value="1"/>
</dbReference>
<dbReference type="AlphaFoldDB" id="A0A6J4R469"/>
<dbReference type="GO" id="GO:0046656">
    <property type="term" value="P:folic acid biosynthetic process"/>
    <property type="evidence" value="ECO:0007669"/>
    <property type="project" value="UniProtKB-KW"/>
</dbReference>
<comment type="pathway">
    <text evidence="2">Cofactor biosynthesis; tetrahydrofolate biosynthesis; 2-amino-4-hydroxy-6-hydroxymethyl-7,8-dihydropteridine diphosphate from 7,8-dihydroneopterin triphosphate: step 4/4.</text>
</comment>
<evidence type="ECO:0000256" key="7">
    <source>
        <dbReference type="ARBA" id="ARBA00022840"/>
    </source>
</evidence>
<dbReference type="GO" id="GO:0003848">
    <property type="term" value="F:2-amino-4-hydroxy-6-hydroxymethyldihydropteridine diphosphokinase activity"/>
    <property type="evidence" value="ECO:0007669"/>
    <property type="project" value="UniProtKB-EC"/>
</dbReference>
<gene>
    <name evidence="10" type="ORF">AVDCRST_MAG25-1036</name>
</gene>
<dbReference type="EMBL" id="CADCVI010000065">
    <property type="protein sequence ID" value="CAA9462292.1"/>
    <property type="molecule type" value="Genomic_DNA"/>
</dbReference>
<keyword evidence="7" id="KW-0067">ATP-binding</keyword>
<keyword evidence="5" id="KW-0547">Nucleotide-binding</keyword>
<dbReference type="Gene3D" id="3.30.70.560">
    <property type="entry name" value="7,8-Dihydro-6-hydroxymethylpterin-pyrophosphokinase HPPK"/>
    <property type="match status" value="1"/>
</dbReference>